<evidence type="ECO:0000256" key="2">
    <source>
        <dbReference type="ARBA" id="ARBA00023158"/>
    </source>
</evidence>
<organism evidence="8 10">
    <name type="scientific">Cucurbita maxima</name>
    <name type="common">Pumpkin</name>
    <name type="synonym">Winter squash</name>
    <dbReference type="NCBI Taxonomy" id="3661"/>
    <lineage>
        <taxon>Eukaryota</taxon>
        <taxon>Viridiplantae</taxon>
        <taxon>Streptophyta</taxon>
        <taxon>Embryophyta</taxon>
        <taxon>Tracheophyta</taxon>
        <taxon>Spermatophyta</taxon>
        <taxon>Magnoliopsida</taxon>
        <taxon>eudicotyledons</taxon>
        <taxon>Gunneridae</taxon>
        <taxon>Pentapetalae</taxon>
        <taxon>rosids</taxon>
        <taxon>fabids</taxon>
        <taxon>Cucurbitales</taxon>
        <taxon>Cucurbitaceae</taxon>
        <taxon>Cucurbiteae</taxon>
        <taxon>Cucurbita</taxon>
    </lineage>
</organism>
<evidence type="ECO:0000259" key="6">
    <source>
        <dbReference type="Pfam" id="PF03469"/>
    </source>
</evidence>
<dbReference type="Pfam" id="PF03468">
    <property type="entry name" value="XS"/>
    <property type="match status" value="1"/>
</dbReference>
<dbReference type="GO" id="GO:0080188">
    <property type="term" value="P:gene silencing by siRNA-directed DNA methylation"/>
    <property type="evidence" value="ECO:0007669"/>
    <property type="project" value="InterPro"/>
</dbReference>
<proteinExistence type="predicted"/>
<dbReference type="InterPro" id="IPR005380">
    <property type="entry name" value="XS_domain"/>
</dbReference>
<evidence type="ECO:0000313" key="10">
    <source>
        <dbReference type="RefSeq" id="XP_022970504.1"/>
    </source>
</evidence>
<dbReference type="InterPro" id="IPR045177">
    <property type="entry name" value="FDM1-5/IDN2"/>
</dbReference>
<feature type="compositionally biased region" description="Basic and acidic residues" evidence="4">
    <location>
        <begin position="308"/>
        <end position="366"/>
    </location>
</feature>
<feature type="domain" description="XS" evidence="5">
    <location>
        <begin position="463"/>
        <end position="574"/>
    </location>
</feature>
<evidence type="ECO:0000259" key="5">
    <source>
        <dbReference type="Pfam" id="PF03468"/>
    </source>
</evidence>
<gene>
    <name evidence="9 10" type="primary">LOC111469463</name>
</gene>
<dbReference type="Proteomes" id="UP000504608">
    <property type="component" value="Unplaced"/>
</dbReference>
<reference evidence="9 10" key="1">
    <citation type="submission" date="2025-04" db="UniProtKB">
        <authorList>
            <consortium name="RefSeq"/>
        </authorList>
    </citation>
    <scope>IDENTIFICATION</scope>
    <source>
        <tissue evidence="9 10">Young leaves</tissue>
    </source>
</reference>
<dbReference type="KEGG" id="cmax:111469463"/>
<name>A0A6J1I5Q0_CUCMA</name>
<dbReference type="PANTHER" id="PTHR21596">
    <property type="entry name" value="RIBONUCLEASE P SUBUNIT P38"/>
    <property type="match status" value="1"/>
</dbReference>
<feature type="region of interest" description="Disordered" evidence="4">
    <location>
        <begin position="301"/>
        <end position="393"/>
    </location>
</feature>
<evidence type="ECO:0000256" key="1">
    <source>
        <dbReference type="ARBA" id="ARBA00023054"/>
    </source>
</evidence>
<dbReference type="GeneID" id="111469463"/>
<evidence type="ECO:0000256" key="4">
    <source>
        <dbReference type="SAM" id="MobiDB-lite"/>
    </source>
</evidence>
<dbReference type="InterPro" id="IPR038588">
    <property type="entry name" value="XS_domain_sf"/>
</dbReference>
<evidence type="ECO:0000313" key="8">
    <source>
        <dbReference type="Proteomes" id="UP000504608"/>
    </source>
</evidence>
<dbReference type="OrthoDB" id="1892195at2759"/>
<feature type="region of interest" description="Disordered" evidence="4">
    <location>
        <begin position="150"/>
        <end position="255"/>
    </location>
</feature>
<feature type="region of interest" description="Disordered" evidence="4">
    <location>
        <begin position="99"/>
        <end position="120"/>
    </location>
</feature>
<dbReference type="InterPro" id="IPR005381">
    <property type="entry name" value="Znf-XS_domain"/>
</dbReference>
<keyword evidence="2" id="KW-0943">RNA-mediated gene silencing</keyword>
<feature type="compositionally biased region" description="Basic and acidic residues" evidence="4">
    <location>
        <begin position="411"/>
        <end position="440"/>
    </location>
</feature>
<dbReference type="RefSeq" id="XP_022970504.1">
    <property type="nucleotide sequence ID" value="XM_023114736.1"/>
</dbReference>
<dbReference type="InterPro" id="IPR005379">
    <property type="entry name" value="FDM1-5/IDN2_XH"/>
</dbReference>
<feature type="region of interest" description="Disordered" evidence="4">
    <location>
        <begin position="411"/>
        <end position="452"/>
    </location>
</feature>
<keyword evidence="1 3" id="KW-0175">Coiled coil</keyword>
<dbReference type="AlphaFoldDB" id="A0A6J1I5Q0"/>
<dbReference type="Gene3D" id="3.30.70.2890">
    <property type="entry name" value="XS domain"/>
    <property type="match status" value="1"/>
</dbReference>
<dbReference type="PANTHER" id="PTHR21596:SF23">
    <property type="entry name" value="FACTOR OF DNA METHYLATION 4"/>
    <property type="match status" value="1"/>
</dbReference>
<feature type="domain" description="Factor of DNA methylation 1-5/IDN2" evidence="6">
    <location>
        <begin position="844"/>
        <end position="975"/>
    </location>
</feature>
<keyword evidence="8" id="KW-1185">Reference proteome</keyword>
<protein>
    <submittedName>
        <fullName evidence="9 10">Protein INVOLVED IN DE NOVO 2-like isoform X1</fullName>
    </submittedName>
</protein>
<accession>A0A6J1I5Q0</accession>
<evidence type="ECO:0000313" key="9">
    <source>
        <dbReference type="RefSeq" id="XP_022970503.1"/>
    </source>
</evidence>
<feature type="domain" description="Zinc finger-XS" evidence="7">
    <location>
        <begin position="41"/>
        <end position="84"/>
    </location>
</feature>
<dbReference type="CDD" id="cd12266">
    <property type="entry name" value="RRM_like_XS"/>
    <property type="match status" value="1"/>
</dbReference>
<feature type="compositionally biased region" description="Basic and acidic residues" evidence="4">
    <location>
        <begin position="382"/>
        <end position="393"/>
    </location>
</feature>
<evidence type="ECO:0000256" key="3">
    <source>
        <dbReference type="SAM" id="Coils"/>
    </source>
</evidence>
<dbReference type="Pfam" id="PF03469">
    <property type="entry name" value="XH"/>
    <property type="match status" value="1"/>
</dbReference>
<feature type="compositionally biased region" description="Basic and acidic residues" evidence="4">
    <location>
        <begin position="100"/>
        <end position="120"/>
    </location>
</feature>
<dbReference type="Pfam" id="PF03470">
    <property type="entry name" value="zf-XS"/>
    <property type="match status" value="1"/>
</dbReference>
<sequence>MSVGSKKESETDSLKKYQDFYYADLKQGLIRIKASGSMYRCPFCHGRSGKEDFQFKELLRHASGAGRSSQSWTIKERAKHLALERYMNKYFCLEDQPQPVRKEQHDDRGQPQPVDKEQCYDRDQSQAICKEQRYNCDRPQTVCKEKRYDRKQPQLVHKEQHYDRDRPQSVRKEQNYDCDRPQSVRKEQHYDHDQPQSVHKEEGYDRDQPQPVHKEQHYDHDQPQRKDQPQLVHKEQHYDRDRPQSVRKEQHYDRDRPQFVCKEGVYDHDQPQPVHKEQYYDRDQPQLKGQLEVRNHFLPEDQPQLVQKEQHYDRDRPQSVRKEQHYDCDRPQSVRKEESHDHDQPQPVHKEQYYDRDQPQSKDQLKVRNHFLPEDQPQLVQKEQHYDRDRPESVCKVQHYDRDRPQFVCNEEHYDHDQPQPVRKDQYYDRDQPRPKDQLKVRNPFFPEDQPQPIRKEQCYDRDQLFVWPWMAIVANIQTEIHAGRHVGESGSKLRDEFMRQGFNPLKVHPLWNRFGHSGYAVVEFNKDWDGFRNALMFENSFEVDHHGKKDYNVSRDRGKKLYGWVARDDDYNSKSVFGDYLRKNGDLKTVLGKEAEDNSKALRLVSNLTNTLENKNLHLKEITHKVLETNASLNNMMEQMDEAVKIYNDKIRGMQQDARDHFEHIVSEHEKVKLQLKDQKKELQQREHQLLDREAQNDNERRKLYQEKKMNERATLEQKKAEDEVLLLAGEQQKEKEKLHKKIIELEQKLDARQALELEIERLKGSLEVIKHMGEDGDDDAKKKMDQIQQYLNEKEEEFEYFQNINQNLIIKERRTNDEVQDARKELIHVYGGSSTRAFIGVKRMGDLDSKPFCTAIKLKYAKEEADEKAVELCSEWEDKLRDPSWHPFRIIEDDGGRAKEIIDENDEMLKNLRNEYGDEVYKAVVTALMEMNEYNPSGRYTVLELWNFKEGRKATLKEGAAHILKQWKLHKRRKN</sequence>
<feature type="coiled-coil region" evidence="3">
    <location>
        <begin position="631"/>
        <end position="827"/>
    </location>
</feature>
<evidence type="ECO:0000259" key="7">
    <source>
        <dbReference type="Pfam" id="PF03470"/>
    </source>
</evidence>
<dbReference type="RefSeq" id="XP_022970503.1">
    <property type="nucleotide sequence ID" value="XM_023114735.1"/>
</dbReference>